<feature type="compositionally biased region" description="Gly residues" evidence="1">
    <location>
        <begin position="14"/>
        <end position="28"/>
    </location>
</feature>
<dbReference type="Proteomes" id="UP001141806">
    <property type="component" value="Unassembled WGS sequence"/>
</dbReference>
<organism evidence="2 3">
    <name type="scientific">Protea cynaroides</name>
    <dbReference type="NCBI Taxonomy" id="273540"/>
    <lineage>
        <taxon>Eukaryota</taxon>
        <taxon>Viridiplantae</taxon>
        <taxon>Streptophyta</taxon>
        <taxon>Embryophyta</taxon>
        <taxon>Tracheophyta</taxon>
        <taxon>Spermatophyta</taxon>
        <taxon>Magnoliopsida</taxon>
        <taxon>Proteales</taxon>
        <taxon>Proteaceae</taxon>
        <taxon>Protea</taxon>
    </lineage>
</organism>
<gene>
    <name evidence="2" type="ORF">NE237_031224</name>
</gene>
<comment type="caution">
    <text evidence="2">The sequence shown here is derived from an EMBL/GenBank/DDBJ whole genome shotgun (WGS) entry which is preliminary data.</text>
</comment>
<feature type="region of interest" description="Disordered" evidence="1">
    <location>
        <begin position="227"/>
        <end position="271"/>
    </location>
</feature>
<feature type="region of interest" description="Disordered" evidence="1">
    <location>
        <begin position="1"/>
        <end position="40"/>
    </location>
</feature>
<sequence length="437" mass="46609">MSAGGSRPSVPGAGIIGGEKGYGRGAGSNGVLRNRSEHGVSRQVRFADPVVEDAATQGARSGSVINRSENSRIEGGVHSSAMARVHTGLRVDTGSHAALRVATGSRAVVATGVGGVHGSSTFTGETMKDGINLNVSGSVSHVSVNDVRRASDRSFWVPMPEVLADRISEKDSGIESDESNMERSVVDLGRYLGFPLLENDAAMDGSRSKGTQSKDFFNGNKSFWKNRRSRKRHRGVDRDKGKGVADSVEASIGVPSKNGTAGSSEEKTSGHRSFASALTGMTDLNSLPEPVTEGCLTRVVILQYICERQMEKYKLAIIGRVFTNVLRLSEVSHILADQWGAANRFEMMALGKGGDVDLDGAYPGTVASGSVVSEMAVFFWGFRGRPHLSLMHVRNQLALIVIEIWFEASSSISVIKKPKSIPLGLREIPPCPSLALL</sequence>
<dbReference type="AlphaFoldDB" id="A0A9Q0L120"/>
<accession>A0A9Q0L120</accession>
<evidence type="ECO:0000256" key="1">
    <source>
        <dbReference type="SAM" id="MobiDB-lite"/>
    </source>
</evidence>
<evidence type="ECO:0000313" key="3">
    <source>
        <dbReference type="Proteomes" id="UP001141806"/>
    </source>
</evidence>
<evidence type="ECO:0000313" key="2">
    <source>
        <dbReference type="EMBL" id="KAJ4980387.1"/>
    </source>
</evidence>
<proteinExistence type="predicted"/>
<keyword evidence="3" id="KW-1185">Reference proteome</keyword>
<reference evidence="2" key="1">
    <citation type="journal article" date="2023" name="Plant J.">
        <title>The genome of the king protea, Protea cynaroides.</title>
        <authorList>
            <person name="Chang J."/>
            <person name="Duong T.A."/>
            <person name="Schoeman C."/>
            <person name="Ma X."/>
            <person name="Roodt D."/>
            <person name="Barker N."/>
            <person name="Li Z."/>
            <person name="Van de Peer Y."/>
            <person name="Mizrachi E."/>
        </authorList>
    </citation>
    <scope>NUCLEOTIDE SEQUENCE</scope>
    <source>
        <tissue evidence="2">Young leaves</tissue>
    </source>
</reference>
<dbReference type="EMBL" id="JAMYWD010000001">
    <property type="protein sequence ID" value="KAJ4980387.1"/>
    <property type="molecule type" value="Genomic_DNA"/>
</dbReference>
<protein>
    <submittedName>
        <fullName evidence="2">Uncharacterized protein</fullName>
    </submittedName>
</protein>
<name>A0A9Q0L120_9MAGN</name>